<keyword evidence="1" id="KW-0812">Transmembrane</keyword>
<proteinExistence type="predicted"/>
<comment type="caution">
    <text evidence="2">The sequence shown here is derived from an EMBL/GenBank/DDBJ whole genome shotgun (WGS) entry which is preliminary data.</text>
</comment>
<protein>
    <submittedName>
        <fullName evidence="2">Cytochrome oxidase Cu insertion factor (SCO1/SenC/PrrC family)</fullName>
    </submittedName>
</protein>
<gene>
    <name evidence="2" type="ORF">HNQ59_001481</name>
</gene>
<dbReference type="InterPro" id="IPR036249">
    <property type="entry name" value="Thioredoxin-like_sf"/>
</dbReference>
<dbReference type="RefSeq" id="WP_184037082.1">
    <property type="nucleotide sequence ID" value="NZ_JACHHY010000007.1"/>
</dbReference>
<evidence type="ECO:0000256" key="1">
    <source>
        <dbReference type="SAM" id="Phobius"/>
    </source>
</evidence>
<evidence type="ECO:0000313" key="3">
    <source>
        <dbReference type="Proteomes" id="UP000575898"/>
    </source>
</evidence>
<organism evidence="2 3">
    <name type="scientific">Chitinivorax tropicus</name>
    <dbReference type="NCBI Taxonomy" id="714531"/>
    <lineage>
        <taxon>Bacteria</taxon>
        <taxon>Pseudomonadati</taxon>
        <taxon>Pseudomonadota</taxon>
        <taxon>Betaproteobacteria</taxon>
        <taxon>Chitinivorax</taxon>
    </lineage>
</organism>
<accession>A0A840MNW7</accession>
<keyword evidence="1" id="KW-0472">Membrane</keyword>
<dbReference type="Proteomes" id="UP000575898">
    <property type="component" value="Unassembled WGS sequence"/>
</dbReference>
<dbReference type="SUPFAM" id="SSF52833">
    <property type="entry name" value="Thioredoxin-like"/>
    <property type="match status" value="1"/>
</dbReference>
<sequence length="196" mass="22173">MSNVNLSAKPTNRRTLLLLLAVSIAPFIASYLAYYVWKPTQTKTHGQLLPIQPLPAPSMHDLRGLVVNLKQLQSKWVLVMADGAACDTRCQRKLYLMQQVRTAQGKERVRIERLWLLEDEQAAVLPPETTLGVQIWRGMGSTLLDALPVDAGQNRRDFVYVVDPLGNQVMRYRLDQDPVRMLKEIGKLLKNNEALG</sequence>
<evidence type="ECO:0000313" key="2">
    <source>
        <dbReference type="EMBL" id="MBB5018196.1"/>
    </source>
</evidence>
<dbReference type="AlphaFoldDB" id="A0A840MNW7"/>
<name>A0A840MNW7_9PROT</name>
<reference evidence="2 3" key="1">
    <citation type="submission" date="2020-08" db="EMBL/GenBank/DDBJ databases">
        <title>Genomic Encyclopedia of Type Strains, Phase IV (KMG-IV): sequencing the most valuable type-strain genomes for metagenomic binning, comparative biology and taxonomic classification.</title>
        <authorList>
            <person name="Goeker M."/>
        </authorList>
    </citation>
    <scope>NUCLEOTIDE SEQUENCE [LARGE SCALE GENOMIC DNA]</scope>
    <source>
        <strain evidence="2 3">DSM 27165</strain>
    </source>
</reference>
<keyword evidence="1" id="KW-1133">Transmembrane helix</keyword>
<dbReference type="EMBL" id="JACHHY010000007">
    <property type="protein sequence ID" value="MBB5018196.1"/>
    <property type="molecule type" value="Genomic_DNA"/>
</dbReference>
<keyword evidence="3" id="KW-1185">Reference proteome</keyword>
<feature type="transmembrane region" description="Helical" evidence="1">
    <location>
        <begin position="16"/>
        <end position="37"/>
    </location>
</feature>